<evidence type="ECO:0000313" key="5">
    <source>
        <dbReference type="EMBL" id="QNF34990.1"/>
    </source>
</evidence>
<dbReference type="RefSeq" id="WP_185271483.1">
    <property type="nucleotide sequence ID" value="NZ_CP055156.1"/>
</dbReference>
<evidence type="ECO:0000313" key="6">
    <source>
        <dbReference type="Proteomes" id="UP000515237"/>
    </source>
</evidence>
<dbReference type="InterPro" id="IPR029044">
    <property type="entry name" value="Nucleotide-diphossugar_trans"/>
</dbReference>
<protein>
    <submittedName>
        <fullName evidence="5">Glycosyltransferase family 2 protein</fullName>
    </submittedName>
</protein>
<proteinExistence type="inferred from homology"/>
<feature type="domain" description="Glycosyltransferase 2-like" evidence="4">
    <location>
        <begin position="81"/>
        <end position="151"/>
    </location>
</feature>
<dbReference type="Gene3D" id="3.90.550.10">
    <property type="entry name" value="Spore Coat Polysaccharide Biosynthesis Protein SpsA, Chain A"/>
    <property type="match status" value="1"/>
</dbReference>
<evidence type="ECO:0000256" key="3">
    <source>
        <dbReference type="ARBA" id="ARBA00022679"/>
    </source>
</evidence>
<dbReference type="AlphaFoldDB" id="A0A7G7GCV6"/>
<keyword evidence="3 5" id="KW-0808">Transferase</keyword>
<accession>A0A7G7GCV6</accession>
<dbReference type="PANTHER" id="PTHR43179:SF12">
    <property type="entry name" value="GALACTOFURANOSYLTRANSFERASE GLFT2"/>
    <property type="match status" value="1"/>
</dbReference>
<dbReference type="Proteomes" id="UP000515237">
    <property type="component" value="Chromosome"/>
</dbReference>
<comment type="similarity">
    <text evidence="1">Belongs to the glycosyltransferase 2 family.</text>
</comment>
<keyword evidence="2" id="KW-0328">Glycosyltransferase</keyword>
<dbReference type="KEGG" id="aswu:HUW51_20530"/>
<sequence length="345" mass="39164">MTSKVSVVLVNYNGWKDTIECLESLLKVNYSNFNIIVVDNKSTNDSLEKLINWAKGEIEVKVSDDNALSSLILPLVSKPVQLKILDDSSTEKNIADFKIIILKSAVNLGFAGGNNLGIKLALANNADFIWLLNNDTVVPNDSIDVLVTKFNFLSASNRSLGMLGSKLLYYHKPKTIQAIMGEYNPLTGNSRHIGMNEEDKDQYDHFTPAQSHYVVGASMFLPKTFIKEVGLMAEDYFLYYEEVDWLIRGREKGFTIALCPQSVVYHKEGASIGSNNTAINNKSELSDYYSITNKLKITKRYYSKYLPFVYLSYFPIILNRIKRKQFKRIPLITRIFIKSIFSNQN</sequence>
<keyword evidence="6" id="KW-1185">Reference proteome</keyword>
<organism evidence="5 6">
    <name type="scientific">Adhaeribacter swui</name>
    <dbReference type="NCBI Taxonomy" id="2086471"/>
    <lineage>
        <taxon>Bacteria</taxon>
        <taxon>Pseudomonadati</taxon>
        <taxon>Bacteroidota</taxon>
        <taxon>Cytophagia</taxon>
        <taxon>Cytophagales</taxon>
        <taxon>Hymenobacteraceae</taxon>
        <taxon>Adhaeribacter</taxon>
    </lineage>
</organism>
<dbReference type="GO" id="GO:0016757">
    <property type="term" value="F:glycosyltransferase activity"/>
    <property type="evidence" value="ECO:0007669"/>
    <property type="project" value="UniProtKB-KW"/>
</dbReference>
<dbReference type="CDD" id="cd04186">
    <property type="entry name" value="GT_2_like_c"/>
    <property type="match status" value="1"/>
</dbReference>
<dbReference type="PANTHER" id="PTHR43179">
    <property type="entry name" value="RHAMNOSYLTRANSFERASE WBBL"/>
    <property type="match status" value="1"/>
</dbReference>
<dbReference type="Pfam" id="PF00535">
    <property type="entry name" value="Glycos_transf_2"/>
    <property type="match status" value="2"/>
</dbReference>
<gene>
    <name evidence="5" type="ORF">HUW51_20530</name>
</gene>
<feature type="domain" description="Glycosyltransferase 2-like" evidence="4">
    <location>
        <begin position="6"/>
        <end position="62"/>
    </location>
</feature>
<dbReference type="InterPro" id="IPR001173">
    <property type="entry name" value="Glyco_trans_2-like"/>
</dbReference>
<evidence type="ECO:0000259" key="4">
    <source>
        <dbReference type="Pfam" id="PF00535"/>
    </source>
</evidence>
<name>A0A7G7GCV6_9BACT</name>
<dbReference type="EMBL" id="CP055156">
    <property type="protein sequence ID" value="QNF34990.1"/>
    <property type="molecule type" value="Genomic_DNA"/>
</dbReference>
<evidence type="ECO:0000256" key="1">
    <source>
        <dbReference type="ARBA" id="ARBA00006739"/>
    </source>
</evidence>
<evidence type="ECO:0000256" key="2">
    <source>
        <dbReference type="ARBA" id="ARBA00022676"/>
    </source>
</evidence>
<dbReference type="SUPFAM" id="SSF53448">
    <property type="entry name" value="Nucleotide-diphospho-sugar transferases"/>
    <property type="match status" value="1"/>
</dbReference>
<reference evidence="5 6" key="1">
    <citation type="journal article" date="2018" name="Int. J. Syst. Evol. Microbiol.">
        <title>Adhaeribacter swui sp. nov., isolated from wet mud.</title>
        <authorList>
            <person name="Kim D.U."/>
            <person name="Kim K.W."/>
            <person name="Kang M.S."/>
            <person name="Kim J.Y."/>
            <person name="Jang J.H."/>
            <person name="Kim M.K."/>
        </authorList>
    </citation>
    <scope>NUCLEOTIDE SEQUENCE [LARGE SCALE GENOMIC DNA]</scope>
    <source>
        <strain evidence="5 6">KCTC 52873</strain>
    </source>
</reference>